<protein>
    <submittedName>
        <fullName evidence="1">Uncharacterized protein</fullName>
    </submittedName>
</protein>
<comment type="caution">
    <text evidence="1">The sequence shown here is derived from an EMBL/GenBank/DDBJ whole genome shotgun (WGS) entry which is preliminary data.</text>
</comment>
<evidence type="ECO:0000313" key="1">
    <source>
        <dbReference type="EMBL" id="MDQ0301177.1"/>
    </source>
</evidence>
<sequence>MATSNSHGSTPITTSAACCQSMSATPRRPGLRGADVHAEYLAAAVGVHADRDNLRHPDDPPVPADLQEARVDPQTGPIAFERAIEYAFENALKGLSISSKQIATERQRISNALKTHDLIQVACDCGFILSNEEDAVLGALSEIGRWAGQTPAHAACFDRLIKELEISLPPKPARRSVLVILPSAHT</sequence>
<gene>
    <name evidence="1" type="ORF">J2S75_000188</name>
</gene>
<accession>A0ABU0B834</accession>
<evidence type="ECO:0000313" key="2">
    <source>
        <dbReference type="Proteomes" id="UP001224682"/>
    </source>
</evidence>
<dbReference type="EMBL" id="JAUSUI010000001">
    <property type="protein sequence ID" value="MDQ0301177.1"/>
    <property type="molecule type" value="Genomic_DNA"/>
</dbReference>
<organism evidence="1 2">
    <name type="scientific">Ancylobacter polymorphus</name>
    <dbReference type="NCBI Taxonomy" id="223390"/>
    <lineage>
        <taxon>Bacteria</taxon>
        <taxon>Pseudomonadati</taxon>
        <taxon>Pseudomonadota</taxon>
        <taxon>Alphaproteobacteria</taxon>
        <taxon>Hyphomicrobiales</taxon>
        <taxon>Xanthobacteraceae</taxon>
        <taxon>Ancylobacter</taxon>
    </lineage>
</organism>
<reference evidence="1 2" key="1">
    <citation type="submission" date="2023-07" db="EMBL/GenBank/DDBJ databases">
        <title>Genomic Encyclopedia of Type Strains, Phase IV (KMG-IV): sequencing the most valuable type-strain genomes for metagenomic binning, comparative biology and taxonomic classification.</title>
        <authorList>
            <person name="Goeker M."/>
        </authorList>
    </citation>
    <scope>NUCLEOTIDE SEQUENCE [LARGE SCALE GENOMIC DNA]</scope>
    <source>
        <strain evidence="1 2">DSM 2457</strain>
    </source>
</reference>
<keyword evidence="2" id="KW-1185">Reference proteome</keyword>
<proteinExistence type="predicted"/>
<dbReference type="Proteomes" id="UP001224682">
    <property type="component" value="Unassembled WGS sequence"/>
</dbReference>
<name>A0ABU0B834_9HYPH</name>